<dbReference type="GO" id="GO:0005975">
    <property type="term" value="P:carbohydrate metabolic process"/>
    <property type="evidence" value="ECO:0007669"/>
    <property type="project" value="InterPro"/>
</dbReference>
<keyword evidence="3" id="KW-0378">Hydrolase</keyword>
<dbReference type="PANTHER" id="PTHR46066:SF2">
    <property type="entry name" value="CHITINASE DOMAIN-CONTAINING PROTEIN 1"/>
    <property type="match status" value="1"/>
</dbReference>
<dbReference type="PANTHER" id="PTHR46066">
    <property type="entry name" value="CHITINASE DOMAIN-CONTAINING PROTEIN 1 FAMILY MEMBER"/>
    <property type="match status" value="1"/>
</dbReference>
<dbReference type="InterPro" id="IPR017853">
    <property type="entry name" value="GH"/>
</dbReference>
<dbReference type="Gene3D" id="3.20.20.80">
    <property type="entry name" value="Glycosidases"/>
    <property type="match status" value="1"/>
</dbReference>
<evidence type="ECO:0000313" key="4">
    <source>
        <dbReference type="Proteomes" id="UP000319432"/>
    </source>
</evidence>
<feature type="signal peptide" evidence="1">
    <location>
        <begin position="1"/>
        <end position="21"/>
    </location>
</feature>
<accession>A0A518V604</accession>
<dbReference type="AlphaFoldDB" id="A0A518V604"/>
<dbReference type="GO" id="GO:0016787">
    <property type="term" value="F:hydrolase activity"/>
    <property type="evidence" value="ECO:0007669"/>
    <property type="project" value="UniProtKB-KW"/>
</dbReference>
<sequence>MPRLFSRIFILLLVISSLLVASCQSGPTYQGKSAAPDRSTSPHFASVQQTTTTLKNVVPTSRPREVLGFYTESEDPYPGSLPTLSAQHEQLSMIAPFWYKLDEKNPGYMQSTLSKKERQKIIDRAHANQVQVYLLVHNLFYDSIQKGKEVAREILRKPTNQRYFLRNLEREVLSMGYDGINLDIENLYLEDKFAFTQFVKNVTQLMHLHGKTVTVSVPANTGDERANVWSPWFDYKLLGRYADRLVIMAYDEHNPRTEPGPVASIQWTEDTVRYALSQGVPAQKILLGVAGYGWNWNSNGEKAVYQSYKSLMEQSQNRGATLNWDQERHAPHMQYMDQEGNMHIAWFENNFSTRSKLDLVEKYDLAGIALWRMGLEDPTLWDNLSRQINVWKTDTSQ</sequence>
<dbReference type="EMBL" id="CP033464">
    <property type="protein sequence ID" value="QDX92418.1"/>
    <property type="molecule type" value="Genomic_DNA"/>
</dbReference>
<evidence type="ECO:0000313" key="3">
    <source>
        <dbReference type="EMBL" id="QDX92418.1"/>
    </source>
</evidence>
<protein>
    <submittedName>
        <fullName evidence="3">Glycoside hydrolase family 18</fullName>
    </submittedName>
</protein>
<dbReference type="OrthoDB" id="9769314at2"/>
<proteinExistence type="predicted"/>
<dbReference type="Proteomes" id="UP000319432">
    <property type="component" value="Chromosome"/>
</dbReference>
<reference evidence="3 4" key="1">
    <citation type="submission" date="2018-11" db="EMBL/GenBank/DDBJ databases">
        <title>Phylogenetic determinants of toxin gene distribution in genomes of Brevibacillus laterosporus.</title>
        <authorList>
            <person name="Glare T.R."/>
            <person name="Durrant A."/>
            <person name="Berry C."/>
            <person name="Palma L."/>
            <person name="Ormskirk M."/>
            <person name="Cox M.O."/>
        </authorList>
    </citation>
    <scope>NUCLEOTIDE SEQUENCE [LARGE SCALE GENOMIC DNA]</scope>
    <source>
        <strain evidence="3 4">1821L</strain>
    </source>
</reference>
<dbReference type="InterPro" id="IPR001223">
    <property type="entry name" value="Glyco_hydro18_cat"/>
</dbReference>
<evidence type="ECO:0000259" key="2">
    <source>
        <dbReference type="PROSITE" id="PS51910"/>
    </source>
</evidence>
<dbReference type="InterPro" id="IPR029070">
    <property type="entry name" value="Chitinase_insertion_sf"/>
</dbReference>
<evidence type="ECO:0000256" key="1">
    <source>
        <dbReference type="SAM" id="SignalP"/>
    </source>
</evidence>
<dbReference type="Pfam" id="PF00704">
    <property type="entry name" value="Glyco_hydro_18"/>
    <property type="match status" value="1"/>
</dbReference>
<dbReference type="SUPFAM" id="SSF51445">
    <property type="entry name" value="(Trans)glycosidases"/>
    <property type="match status" value="1"/>
</dbReference>
<organism evidence="3 4">
    <name type="scientific">Brevibacillus laterosporus</name>
    <name type="common">Bacillus laterosporus</name>
    <dbReference type="NCBI Taxonomy" id="1465"/>
    <lineage>
        <taxon>Bacteria</taxon>
        <taxon>Bacillati</taxon>
        <taxon>Bacillota</taxon>
        <taxon>Bacilli</taxon>
        <taxon>Bacillales</taxon>
        <taxon>Paenibacillaceae</taxon>
        <taxon>Brevibacillus</taxon>
    </lineage>
</organism>
<dbReference type="SMART" id="SM00636">
    <property type="entry name" value="Glyco_18"/>
    <property type="match status" value="1"/>
</dbReference>
<dbReference type="PROSITE" id="PS51257">
    <property type="entry name" value="PROKAR_LIPOPROTEIN"/>
    <property type="match status" value="1"/>
</dbReference>
<keyword evidence="1" id="KW-0732">Signal</keyword>
<dbReference type="Gene3D" id="3.10.50.10">
    <property type="match status" value="1"/>
</dbReference>
<feature type="chain" id="PRO_5039055548" evidence="1">
    <location>
        <begin position="22"/>
        <end position="397"/>
    </location>
</feature>
<dbReference type="InterPro" id="IPR011583">
    <property type="entry name" value="Chitinase_II/V-like_cat"/>
</dbReference>
<feature type="domain" description="GH18" evidence="2">
    <location>
        <begin position="64"/>
        <end position="391"/>
    </location>
</feature>
<dbReference type="PROSITE" id="PS51910">
    <property type="entry name" value="GH18_2"/>
    <property type="match status" value="1"/>
</dbReference>
<gene>
    <name evidence="3" type="ORF">EEL30_08805</name>
</gene>
<dbReference type="GO" id="GO:0008061">
    <property type="term" value="F:chitin binding"/>
    <property type="evidence" value="ECO:0007669"/>
    <property type="project" value="InterPro"/>
</dbReference>
<keyword evidence="4" id="KW-1185">Reference proteome</keyword>
<name>A0A518V604_BRELA</name>